<evidence type="ECO:0000313" key="1">
    <source>
        <dbReference type="EMBL" id="XDG30842.1"/>
    </source>
</evidence>
<proteinExistence type="predicted"/>
<accession>A0AB39AJH2</accession>
<protein>
    <submittedName>
        <fullName evidence="1">Uncharacterized protein</fullName>
    </submittedName>
</protein>
<dbReference type="EMBL" id="PP934186">
    <property type="protein sequence ID" value="XDG30842.1"/>
    <property type="molecule type" value="Genomic_DNA"/>
</dbReference>
<organism evidence="1">
    <name type="scientific">Vibrio phage P018-4</name>
    <dbReference type="NCBI Taxonomy" id="3229728"/>
    <lineage>
        <taxon>Viruses</taxon>
        <taxon>Duplodnaviria</taxon>
        <taxon>Heunggongvirae</taxon>
        <taxon>Uroviricota</taxon>
        <taxon>Caudoviricetes</taxon>
    </lineage>
</organism>
<name>A0AB39AJH2_9CAUD</name>
<reference evidence="1" key="1">
    <citation type="submission" date="2024-06" db="EMBL/GenBank/DDBJ databases">
        <authorList>
            <person name="Yang R."/>
        </authorList>
    </citation>
    <scope>NUCLEOTIDE SEQUENCE</scope>
</reference>
<sequence>MKSYVHNIRCDECGKLYESDSIIPARHYNSFDSYCCRGCGATGEFEDCYEVWCSTSVWYKPWTWCKGEWRNVR</sequence>